<dbReference type="Pfam" id="PF00805">
    <property type="entry name" value="Pentapeptide"/>
    <property type="match status" value="1"/>
</dbReference>
<dbReference type="Proteomes" id="UP001296104">
    <property type="component" value="Unassembled WGS sequence"/>
</dbReference>
<dbReference type="AlphaFoldDB" id="A0AAI8YVM6"/>
<dbReference type="SUPFAM" id="SSF141571">
    <property type="entry name" value="Pentapeptide repeat-like"/>
    <property type="match status" value="1"/>
</dbReference>
<evidence type="ECO:0000313" key="2">
    <source>
        <dbReference type="EMBL" id="CAK3923693.1"/>
    </source>
</evidence>
<evidence type="ECO:0000313" key="3">
    <source>
        <dbReference type="Proteomes" id="UP001296104"/>
    </source>
</evidence>
<feature type="region of interest" description="Disordered" evidence="1">
    <location>
        <begin position="1"/>
        <end position="20"/>
    </location>
</feature>
<protein>
    <submittedName>
        <fullName evidence="2">Uncharacterized protein</fullName>
    </submittedName>
</protein>
<dbReference type="Gene3D" id="2.160.20.80">
    <property type="entry name" value="E3 ubiquitin-protein ligase SopA"/>
    <property type="match status" value="1"/>
</dbReference>
<comment type="caution">
    <text evidence="2">The sequence shown here is derived from an EMBL/GenBank/DDBJ whole genome shotgun (WGS) entry which is preliminary data.</text>
</comment>
<keyword evidence="3" id="KW-1185">Reference proteome</keyword>
<evidence type="ECO:0000256" key="1">
    <source>
        <dbReference type="SAM" id="MobiDB-lite"/>
    </source>
</evidence>
<reference evidence="2" key="1">
    <citation type="submission" date="2023-11" db="EMBL/GenBank/DDBJ databases">
        <authorList>
            <person name="Alioto T."/>
            <person name="Alioto T."/>
            <person name="Gomez Garrido J."/>
        </authorList>
    </citation>
    <scope>NUCLEOTIDE SEQUENCE</scope>
</reference>
<name>A0AAI8YVM6_9PEZI</name>
<gene>
    <name evidence="2" type="ORF">LECACI_7A002817</name>
</gene>
<proteinExistence type="predicted"/>
<organism evidence="2 3">
    <name type="scientific">Lecanosticta acicola</name>
    <dbReference type="NCBI Taxonomy" id="111012"/>
    <lineage>
        <taxon>Eukaryota</taxon>
        <taxon>Fungi</taxon>
        <taxon>Dikarya</taxon>
        <taxon>Ascomycota</taxon>
        <taxon>Pezizomycotina</taxon>
        <taxon>Dothideomycetes</taxon>
        <taxon>Dothideomycetidae</taxon>
        <taxon>Mycosphaerellales</taxon>
        <taxon>Mycosphaerellaceae</taxon>
        <taxon>Lecanosticta</taxon>
    </lineage>
</organism>
<dbReference type="InterPro" id="IPR001646">
    <property type="entry name" value="5peptide_repeat"/>
</dbReference>
<accession>A0AAI8YVM6</accession>
<sequence length="345" mass="38603">MSREAYLPPSSAARAATSQARVHSPSARFYARRASYRPVSPQLPREEADNTTEVLMRRIPTLSSTISLASEPHTFRYQPSSVKLPQEARFEGQNIVHFQVSGKHGTFDHCCFHLAVVPPSSKIINCTIDQTEGQQFCSQTSRPREDEMHLFGLGIFDTRIIGASRISNSTMHGGEITNTSTRTVVCNVTLNKVNLRGANVTACNLEDCTLTYCEVVNSKVTTSKITSCDMETCTLEKCTAKYEPSRYDGSQYLTKPTSINNCHTTDSELNNVSVEGGTIERSHFYLTCTVKRSDFNDCRFHGVMRTKDCTSGMRDTQYLIHYAGNRYLDDFVRLGWQQVSSLALI</sequence>
<feature type="compositionally biased region" description="Low complexity" evidence="1">
    <location>
        <begin position="10"/>
        <end position="20"/>
    </location>
</feature>
<dbReference type="EMBL" id="CAVMBE010000013">
    <property type="protein sequence ID" value="CAK3923693.1"/>
    <property type="molecule type" value="Genomic_DNA"/>
</dbReference>